<dbReference type="STRING" id="1855383.SAMN05216548_105214"/>
<keyword evidence="1" id="KW-0472">Membrane</keyword>
<evidence type="ECO:0000313" key="2">
    <source>
        <dbReference type="EMBL" id="SEQ56091.1"/>
    </source>
</evidence>
<evidence type="ECO:0000313" key="3">
    <source>
        <dbReference type="Proteomes" id="UP000199647"/>
    </source>
</evidence>
<feature type="transmembrane region" description="Helical" evidence="1">
    <location>
        <begin position="51"/>
        <end position="74"/>
    </location>
</feature>
<dbReference type="OrthoDB" id="7906671at2"/>
<evidence type="ECO:0000256" key="1">
    <source>
        <dbReference type="SAM" id="Phobius"/>
    </source>
</evidence>
<accession>A0A1H9H182</accession>
<dbReference type="AlphaFoldDB" id="A0A1H9H182"/>
<dbReference type="EMBL" id="FOFG01000005">
    <property type="protein sequence ID" value="SEQ56091.1"/>
    <property type="molecule type" value="Genomic_DNA"/>
</dbReference>
<proteinExistence type="predicted"/>
<keyword evidence="3" id="KW-1185">Reference proteome</keyword>
<organism evidence="2 3">
    <name type="scientific">Faunimonas pinastri</name>
    <dbReference type="NCBI Taxonomy" id="1855383"/>
    <lineage>
        <taxon>Bacteria</taxon>
        <taxon>Pseudomonadati</taxon>
        <taxon>Pseudomonadota</taxon>
        <taxon>Alphaproteobacteria</taxon>
        <taxon>Hyphomicrobiales</taxon>
        <taxon>Afifellaceae</taxon>
        <taxon>Faunimonas</taxon>
    </lineage>
</organism>
<feature type="transmembrane region" description="Helical" evidence="1">
    <location>
        <begin position="113"/>
        <end position="135"/>
    </location>
</feature>
<sequence>MVTVLRIVFLLPLGFVVACLAGAVFLVVAVLHGSVDDVGAYTSEYGGQLLLLTLGLAASIGWLAAVPSLIGALLGEIFAWRSVLFYLVYGGLTGLVSELAIRSPEAAAAQVHIFVGAGCVGGLFYWIVAGSTAGAGRVKRVSKT</sequence>
<feature type="transmembrane region" description="Helical" evidence="1">
    <location>
        <begin position="83"/>
        <end position="101"/>
    </location>
</feature>
<name>A0A1H9H182_9HYPH</name>
<keyword evidence="1" id="KW-1133">Transmembrane helix</keyword>
<dbReference type="Proteomes" id="UP000199647">
    <property type="component" value="Unassembled WGS sequence"/>
</dbReference>
<dbReference type="RefSeq" id="WP_092496341.1">
    <property type="nucleotide sequence ID" value="NZ_FOFG01000005.1"/>
</dbReference>
<feature type="transmembrane region" description="Helical" evidence="1">
    <location>
        <begin position="7"/>
        <end position="31"/>
    </location>
</feature>
<protein>
    <submittedName>
        <fullName evidence="2">Uncharacterized protein</fullName>
    </submittedName>
</protein>
<reference evidence="2 3" key="1">
    <citation type="submission" date="2016-10" db="EMBL/GenBank/DDBJ databases">
        <authorList>
            <person name="de Groot N.N."/>
        </authorList>
    </citation>
    <scope>NUCLEOTIDE SEQUENCE [LARGE SCALE GENOMIC DNA]</scope>
    <source>
        <strain evidence="2 3">A52C2</strain>
    </source>
</reference>
<gene>
    <name evidence="2" type="ORF">SAMN05216548_105214</name>
</gene>
<keyword evidence="1" id="KW-0812">Transmembrane</keyword>
<dbReference type="PROSITE" id="PS51257">
    <property type="entry name" value="PROKAR_LIPOPROTEIN"/>
    <property type="match status" value="1"/>
</dbReference>